<dbReference type="GO" id="GO:0005524">
    <property type="term" value="F:ATP binding"/>
    <property type="evidence" value="ECO:0007669"/>
    <property type="project" value="InterPro"/>
</dbReference>
<dbReference type="Gene3D" id="3.40.50.300">
    <property type="entry name" value="P-loop containing nucleotide triphosphate hydrolases"/>
    <property type="match status" value="1"/>
</dbReference>
<dbReference type="WBParaSite" id="PgR244X_g002_t01">
    <property type="protein sequence ID" value="PgR244X_g002_t01"/>
    <property type="gene ID" value="PgR244X_g002"/>
</dbReference>
<dbReference type="Proteomes" id="UP000887569">
    <property type="component" value="Unplaced"/>
</dbReference>
<feature type="domain" description="ATPase AAA-type core" evidence="1">
    <location>
        <begin position="76"/>
        <end position="126"/>
    </location>
</feature>
<reference evidence="3" key="1">
    <citation type="submission" date="2022-11" db="UniProtKB">
        <authorList>
            <consortium name="WormBaseParasite"/>
        </authorList>
    </citation>
    <scope>IDENTIFICATION</scope>
</reference>
<organism evidence="2 3">
    <name type="scientific">Parascaris univalens</name>
    <name type="common">Nematode worm</name>
    <dbReference type="NCBI Taxonomy" id="6257"/>
    <lineage>
        <taxon>Eukaryota</taxon>
        <taxon>Metazoa</taxon>
        <taxon>Ecdysozoa</taxon>
        <taxon>Nematoda</taxon>
        <taxon>Chromadorea</taxon>
        <taxon>Rhabditida</taxon>
        <taxon>Spirurina</taxon>
        <taxon>Ascaridomorpha</taxon>
        <taxon>Ascaridoidea</taxon>
        <taxon>Ascarididae</taxon>
        <taxon>Parascaris</taxon>
    </lineage>
</organism>
<dbReference type="Pfam" id="PF00004">
    <property type="entry name" value="AAA"/>
    <property type="match status" value="1"/>
</dbReference>
<name>A0A915CKJ8_PARUN</name>
<dbReference type="AlphaFoldDB" id="A0A915CKJ8"/>
<evidence type="ECO:0000313" key="3">
    <source>
        <dbReference type="WBParaSite" id="PgR244X_g002_t01"/>
    </source>
</evidence>
<dbReference type="InterPro" id="IPR003959">
    <property type="entry name" value="ATPase_AAA_core"/>
</dbReference>
<proteinExistence type="predicted"/>
<protein>
    <recommendedName>
        <fullName evidence="1">ATPase AAA-type core domain-containing protein</fullName>
    </recommendedName>
</protein>
<sequence length="128" mass="13792">IVFFKVTSVDGGDGIADTFLINAAQSALYQISSICSSVPSMPPKCFIPEPLRKTADRLYSLIDAHTSIYTDRALSVLLSGIHGSGRKLLLTYLASIAYLNIIDVDCLELWSEVAGASEAKIKAAFHRG</sequence>
<accession>A0A915CKJ8</accession>
<evidence type="ECO:0000259" key="1">
    <source>
        <dbReference type="Pfam" id="PF00004"/>
    </source>
</evidence>
<dbReference type="GO" id="GO:0016887">
    <property type="term" value="F:ATP hydrolysis activity"/>
    <property type="evidence" value="ECO:0007669"/>
    <property type="project" value="InterPro"/>
</dbReference>
<keyword evidence="2" id="KW-1185">Reference proteome</keyword>
<evidence type="ECO:0000313" key="2">
    <source>
        <dbReference type="Proteomes" id="UP000887569"/>
    </source>
</evidence>
<dbReference type="InterPro" id="IPR027417">
    <property type="entry name" value="P-loop_NTPase"/>
</dbReference>